<feature type="transmembrane region" description="Helical" evidence="1">
    <location>
        <begin position="43"/>
        <end position="64"/>
    </location>
</feature>
<feature type="non-terminal residue" evidence="3">
    <location>
        <position position="1"/>
    </location>
</feature>
<evidence type="ECO:0000259" key="2">
    <source>
        <dbReference type="Pfam" id="PF02517"/>
    </source>
</evidence>
<gene>
    <name evidence="3" type="ORF">S01H1_44959</name>
</gene>
<comment type="caution">
    <text evidence="3">The sequence shown here is derived from an EMBL/GenBank/DDBJ whole genome shotgun (WGS) entry which is preliminary data.</text>
</comment>
<organism evidence="3">
    <name type="scientific">marine sediment metagenome</name>
    <dbReference type="NCBI Taxonomy" id="412755"/>
    <lineage>
        <taxon>unclassified sequences</taxon>
        <taxon>metagenomes</taxon>
        <taxon>ecological metagenomes</taxon>
    </lineage>
</organism>
<name>X0VGD7_9ZZZZ</name>
<feature type="transmembrane region" description="Helical" evidence="1">
    <location>
        <begin position="100"/>
        <end position="117"/>
    </location>
</feature>
<dbReference type="AlphaFoldDB" id="X0VGD7"/>
<keyword evidence="1" id="KW-0812">Transmembrane</keyword>
<sequence length="144" mass="16525">SVSALLLVYFTAVIWKQLGQLRIEGDEIYFIGNHIPYTQISPAILYILFFNQILTVALPEELIYRGYFQSRLNFTWNPVISIIGSTIVFALVHIDRPLMLFHLMFMGPILGYAFYYSRSIYPGVFAHYLGNIGGVLIIKYVALH</sequence>
<feature type="transmembrane region" description="Helical" evidence="1">
    <location>
        <begin position="76"/>
        <end position="94"/>
    </location>
</feature>
<dbReference type="InterPro" id="IPR003675">
    <property type="entry name" value="Rce1/LyrA-like_dom"/>
</dbReference>
<keyword evidence="1" id="KW-0472">Membrane</keyword>
<evidence type="ECO:0000313" key="3">
    <source>
        <dbReference type="EMBL" id="GAG11498.1"/>
    </source>
</evidence>
<feature type="transmembrane region" description="Helical" evidence="1">
    <location>
        <begin position="124"/>
        <end position="143"/>
    </location>
</feature>
<feature type="domain" description="CAAX prenyl protease 2/Lysostaphin resistance protein A-like" evidence="2">
    <location>
        <begin position="45"/>
        <end position="132"/>
    </location>
</feature>
<dbReference type="GO" id="GO:0080120">
    <property type="term" value="P:CAAX-box protein maturation"/>
    <property type="evidence" value="ECO:0007669"/>
    <property type="project" value="UniProtKB-ARBA"/>
</dbReference>
<dbReference type="EMBL" id="BARS01028700">
    <property type="protein sequence ID" value="GAG11498.1"/>
    <property type="molecule type" value="Genomic_DNA"/>
</dbReference>
<proteinExistence type="predicted"/>
<keyword evidence="1" id="KW-1133">Transmembrane helix</keyword>
<dbReference type="Pfam" id="PF02517">
    <property type="entry name" value="Rce1-like"/>
    <property type="match status" value="1"/>
</dbReference>
<dbReference type="GO" id="GO:0004175">
    <property type="term" value="F:endopeptidase activity"/>
    <property type="evidence" value="ECO:0007669"/>
    <property type="project" value="UniProtKB-ARBA"/>
</dbReference>
<protein>
    <recommendedName>
        <fullName evidence="2">CAAX prenyl protease 2/Lysostaphin resistance protein A-like domain-containing protein</fullName>
    </recommendedName>
</protein>
<evidence type="ECO:0000256" key="1">
    <source>
        <dbReference type="SAM" id="Phobius"/>
    </source>
</evidence>
<reference evidence="3" key="1">
    <citation type="journal article" date="2014" name="Front. Microbiol.">
        <title>High frequency of phylogenetically diverse reductive dehalogenase-homologous genes in deep subseafloor sedimentary metagenomes.</title>
        <authorList>
            <person name="Kawai M."/>
            <person name="Futagami T."/>
            <person name="Toyoda A."/>
            <person name="Takaki Y."/>
            <person name="Nishi S."/>
            <person name="Hori S."/>
            <person name="Arai W."/>
            <person name="Tsubouchi T."/>
            <person name="Morono Y."/>
            <person name="Uchiyama I."/>
            <person name="Ito T."/>
            <person name="Fujiyama A."/>
            <person name="Inagaki F."/>
            <person name="Takami H."/>
        </authorList>
    </citation>
    <scope>NUCLEOTIDE SEQUENCE</scope>
    <source>
        <strain evidence="3">Expedition CK06-06</strain>
    </source>
</reference>
<accession>X0VGD7</accession>